<dbReference type="InterPro" id="IPR051708">
    <property type="entry name" value="Plant_Aspart_Prot_A1"/>
</dbReference>
<keyword evidence="3 10" id="KW-0645">Protease</keyword>
<dbReference type="PROSITE" id="PS00141">
    <property type="entry name" value="ASP_PROTEASE"/>
    <property type="match status" value="1"/>
</dbReference>
<dbReference type="InterPro" id="IPR032861">
    <property type="entry name" value="TAXi_N"/>
</dbReference>
<dbReference type="Gene3D" id="2.40.70.10">
    <property type="entry name" value="Acid Proteases"/>
    <property type="match status" value="2"/>
</dbReference>
<dbReference type="OrthoDB" id="1294322at2759"/>
<dbReference type="CDD" id="cd05476">
    <property type="entry name" value="pepsin_A_like_plant"/>
    <property type="match status" value="1"/>
</dbReference>
<protein>
    <submittedName>
        <fullName evidence="13">Aspartyl protease family protein 2-like</fullName>
    </submittedName>
</protein>
<dbReference type="EMBL" id="JAAIUW010000005">
    <property type="protein sequence ID" value="KAF7833495.1"/>
    <property type="molecule type" value="Genomic_DNA"/>
</dbReference>
<dbReference type="GO" id="GO:0004190">
    <property type="term" value="F:aspartic-type endopeptidase activity"/>
    <property type="evidence" value="ECO:0007669"/>
    <property type="project" value="UniProtKB-KW"/>
</dbReference>
<dbReference type="PANTHER" id="PTHR47967">
    <property type="entry name" value="OS07G0603500 PROTEIN-RELATED"/>
    <property type="match status" value="1"/>
</dbReference>
<evidence type="ECO:0000256" key="9">
    <source>
        <dbReference type="PIRSR" id="PIRSR601461-1"/>
    </source>
</evidence>
<evidence type="ECO:0000256" key="5">
    <source>
        <dbReference type="ARBA" id="ARBA00022801"/>
    </source>
</evidence>
<dbReference type="HAMAP" id="MF_00273">
    <property type="entry name" value="Ribosomal_eL20"/>
    <property type="match status" value="1"/>
</dbReference>
<evidence type="ECO:0000256" key="2">
    <source>
        <dbReference type="ARBA" id="ARBA00009362"/>
    </source>
</evidence>
<evidence type="ECO:0000313" key="13">
    <source>
        <dbReference type="EMBL" id="KAF7833495.1"/>
    </source>
</evidence>
<feature type="domain" description="Peptidase A1" evidence="12">
    <location>
        <begin position="195"/>
        <end position="556"/>
    </location>
</feature>
<evidence type="ECO:0000256" key="10">
    <source>
        <dbReference type="RuleBase" id="RU000454"/>
    </source>
</evidence>
<dbReference type="FunFam" id="3.10.20.10:FF:000002">
    <property type="entry name" value="60S ribosomal protein L18a"/>
    <property type="match status" value="1"/>
</dbReference>
<evidence type="ECO:0000256" key="6">
    <source>
        <dbReference type="ARBA" id="ARBA00022980"/>
    </source>
</evidence>
<dbReference type="PRINTS" id="PR00792">
    <property type="entry name" value="PEPSIN"/>
</dbReference>
<keyword evidence="4 10" id="KW-0064">Aspartyl protease</keyword>
<keyword evidence="11" id="KW-0732">Signal</keyword>
<dbReference type="InterPro" id="IPR001969">
    <property type="entry name" value="Aspartic_peptidase_AS"/>
</dbReference>
<dbReference type="InterPro" id="IPR033121">
    <property type="entry name" value="PEPTIDASE_A1"/>
</dbReference>
<dbReference type="FunFam" id="2.40.70.10:FF:000053">
    <property type="entry name" value="Eukaryotic aspartyl protease family protein"/>
    <property type="match status" value="1"/>
</dbReference>
<dbReference type="Pfam" id="PF01775">
    <property type="entry name" value="Ribosomal_L18A"/>
    <property type="match status" value="1"/>
</dbReference>
<dbReference type="SUPFAM" id="SSF160374">
    <property type="entry name" value="RplX-like"/>
    <property type="match status" value="1"/>
</dbReference>
<dbReference type="Pfam" id="PF14543">
    <property type="entry name" value="TAXi_N"/>
    <property type="match status" value="1"/>
</dbReference>
<organism evidence="13 14">
    <name type="scientific">Senna tora</name>
    <dbReference type="NCBI Taxonomy" id="362788"/>
    <lineage>
        <taxon>Eukaryota</taxon>
        <taxon>Viridiplantae</taxon>
        <taxon>Streptophyta</taxon>
        <taxon>Embryophyta</taxon>
        <taxon>Tracheophyta</taxon>
        <taxon>Spermatophyta</taxon>
        <taxon>Magnoliopsida</taxon>
        <taxon>eudicotyledons</taxon>
        <taxon>Gunneridae</taxon>
        <taxon>Pentapetalae</taxon>
        <taxon>rosids</taxon>
        <taxon>fabids</taxon>
        <taxon>Fabales</taxon>
        <taxon>Fabaceae</taxon>
        <taxon>Caesalpinioideae</taxon>
        <taxon>Cassia clade</taxon>
        <taxon>Senna</taxon>
    </lineage>
</organism>
<dbReference type="PROSITE" id="PS51767">
    <property type="entry name" value="PEPTIDASE_A1"/>
    <property type="match status" value="1"/>
</dbReference>
<dbReference type="PANTHER" id="PTHR47967:SF28">
    <property type="entry name" value="ASPARTYL PROTEASE FAMILY PROTEIN 2-LIKE"/>
    <property type="match status" value="1"/>
</dbReference>
<dbReference type="Gene3D" id="3.10.20.10">
    <property type="match status" value="2"/>
</dbReference>
<reference evidence="13" key="1">
    <citation type="submission" date="2020-09" db="EMBL/GenBank/DDBJ databases">
        <title>Genome-Enabled Discovery of Anthraquinone Biosynthesis in Senna tora.</title>
        <authorList>
            <person name="Kang S.-H."/>
            <person name="Pandey R.P."/>
            <person name="Lee C.-M."/>
            <person name="Sim J.-S."/>
            <person name="Jeong J.-T."/>
            <person name="Choi B.-S."/>
            <person name="Jung M."/>
            <person name="Ginzburg D."/>
            <person name="Zhao K."/>
            <person name="Won S.Y."/>
            <person name="Oh T.-J."/>
            <person name="Yu Y."/>
            <person name="Kim N.-H."/>
            <person name="Lee O.R."/>
            <person name="Lee T.-H."/>
            <person name="Bashyal P."/>
            <person name="Kim T.-S."/>
            <person name="Lee W.-H."/>
            <person name="Kawkins C."/>
            <person name="Kim C.-K."/>
            <person name="Kim J.S."/>
            <person name="Ahn B.O."/>
            <person name="Rhee S.Y."/>
            <person name="Sohng J.K."/>
        </authorList>
    </citation>
    <scope>NUCLEOTIDE SEQUENCE</scope>
    <source>
        <tissue evidence="13">Leaf</tissue>
    </source>
</reference>
<evidence type="ECO:0000256" key="8">
    <source>
        <dbReference type="ARBA" id="ARBA00023274"/>
    </source>
</evidence>
<keyword evidence="6" id="KW-0689">Ribosomal protein</keyword>
<comment type="caution">
    <text evidence="13">The sequence shown here is derived from an EMBL/GenBank/DDBJ whole genome shotgun (WGS) entry which is preliminary data.</text>
</comment>
<dbReference type="InterPro" id="IPR021109">
    <property type="entry name" value="Peptidase_aspartic_dom_sf"/>
</dbReference>
<comment type="similarity">
    <text evidence="2">Belongs to the eukaryotic ribosomal protein eL20 family.</text>
</comment>
<evidence type="ECO:0000256" key="3">
    <source>
        <dbReference type="ARBA" id="ARBA00022670"/>
    </source>
</evidence>
<keyword evidence="8" id="KW-0687">Ribonucleoprotein</keyword>
<dbReference type="GO" id="GO:0003735">
    <property type="term" value="F:structural constituent of ribosome"/>
    <property type="evidence" value="ECO:0007669"/>
    <property type="project" value="InterPro"/>
</dbReference>
<dbReference type="SUPFAM" id="SSF50630">
    <property type="entry name" value="Acid proteases"/>
    <property type="match status" value="1"/>
</dbReference>
<evidence type="ECO:0000256" key="7">
    <source>
        <dbReference type="ARBA" id="ARBA00023180"/>
    </source>
</evidence>
<proteinExistence type="inferred from homology"/>
<feature type="chain" id="PRO_5032740076" evidence="11">
    <location>
        <begin position="19"/>
        <end position="757"/>
    </location>
</feature>
<dbReference type="Proteomes" id="UP000634136">
    <property type="component" value="Unassembled WGS sequence"/>
</dbReference>
<dbReference type="GO" id="GO:0006508">
    <property type="term" value="P:proteolysis"/>
    <property type="evidence" value="ECO:0007669"/>
    <property type="project" value="UniProtKB-KW"/>
</dbReference>
<keyword evidence="5 10" id="KW-0378">Hydrolase</keyword>
<evidence type="ECO:0000256" key="4">
    <source>
        <dbReference type="ARBA" id="ARBA00022750"/>
    </source>
</evidence>
<sequence length="757" mass="85368">MVLKVFLVLVLFGMYSCALVEVKGISGNFNLNRNGSSLAAVKMPDHPSFNVVSSSANTDCSFLESRKFGLSEATMASDGKIVDGDGEPHKQLVKLDLKHRSASEDGKAKESVIDFTVRDLTRIHTLHRRVIEKKNRNTISRLQKAQEDLKKKPYKPIASPAPAPAALTPEYFANGYSSQLVATLESGVSLGSGEYFMDVFVGTPPKHFSLIIDTGSDLNWIQCAPCYACFDQNGPYYDPKDSSSFKNISCHDQRCQLVSSPDPPQPCKSENQSCPYFYWYGDSSNTTGDFSLETFTVNLTTIATGKSELRRVENVMFGCGHWNRGLFHGAAGLLGLGRGPLSFASQLQSLYGHSFSYCLVDRNSNISSKLIFGEDKHLLSLPNLNFTSFVGGKDSKENPVDTFYYVQIKSIMVDGEVLKIPEETWNVSAEGGGGTIIDSGTTLTYFADPAYEIIKETFIEKIKGYPIVDGFSPLNPCYNVSGHEDDVELPDFRIVFADGAVWNFPVENYFIQVEPGDVVCLAILGTPRSALSIIGNYQHQNFHILYDMKNYRLGYAPVNCADLMCLFKMLMSLCCVVCVCVWEQFHQYQVVGRALPTETDEHPKIYRMKLWATNEVRAKSKFWYFLRKLKKVKKSNGQVLAINEIFEKNPTKIKNYGIWLRYQSRTGYHNMYKEYRDTTLNGGVEQMYNEMASRHRVRFPCIQIIKTATIPAKMCKRESTKQFHNSKIKFPLVFKKVRPPTRKLKTTYKASRPNMFM</sequence>
<dbReference type="InterPro" id="IPR023573">
    <property type="entry name" value="Ribosomal_eL20_dom"/>
</dbReference>
<evidence type="ECO:0000256" key="11">
    <source>
        <dbReference type="SAM" id="SignalP"/>
    </source>
</evidence>
<dbReference type="InterPro" id="IPR034161">
    <property type="entry name" value="Pepsin-like_plant"/>
</dbReference>
<dbReference type="GO" id="GO:0006412">
    <property type="term" value="P:translation"/>
    <property type="evidence" value="ECO:0007669"/>
    <property type="project" value="InterPro"/>
</dbReference>
<dbReference type="FunFam" id="2.40.70.10:FF:000034">
    <property type="entry name" value="Aspartyl protease family protein"/>
    <property type="match status" value="1"/>
</dbReference>
<keyword evidence="14" id="KW-1185">Reference proteome</keyword>
<evidence type="ECO:0000313" key="14">
    <source>
        <dbReference type="Proteomes" id="UP000634136"/>
    </source>
</evidence>
<name>A0A834WVI4_9FABA</name>
<dbReference type="GO" id="GO:0005840">
    <property type="term" value="C:ribosome"/>
    <property type="evidence" value="ECO:0007669"/>
    <property type="project" value="UniProtKB-KW"/>
</dbReference>
<feature type="signal peptide" evidence="11">
    <location>
        <begin position="1"/>
        <end position="18"/>
    </location>
</feature>
<feature type="active site" evidence="9">
    <location>
        <position position="438"/>
    </location>
</feature>
<gene>
    <name evidence="13" type="ORF">G2W53_015828</name>
</gene>
<dbReference type="PROSITE" id="PS51257">
    <property type="entry name" value="PROKAR_LIPOPROTEIN"/>
    <property type="match status" value="1"/>
</dbReference>
<feature type="active site" evidence="9">
    <location>
        <position position="213"/>
    </location>
</feature>
<accession>A0A834WVI4</accession>
<dbReference type="InterPro" id="IPR001461">
    <property type="entry name" value="Aspartic_peptidase_A1"/>
</dbReference>
<evidence type="ECO:0000256" key="1">
    <source>
        <dbReference type="ARBA" id="ARBA00007447"/>
    </source>
</evidence>
<dbReference type="FunFam" id="3.10.20.10:FF:000001">
    <property type="entry name" value="60S ribosomal protein L18a"/>
    <property type="match status" value="1"/>
</dbReference>
<dbReference type="InterPro" id="IPR028877">
    <property type="entry name" value="Ribosomal_eL20"/>
</dbReference>
<dbReference type="Pfam" id="PF14541">
    <property type="entry name" value="TAXi_C"/>
    <property type="match status" value="1"/>
</dbReference>
<dbReference type="GO" id="GO:1990904">
    <property type="term" value="C:ribonucleoprotein complex"/>
    <property type="evidence" value="ECO:0007669"/>
    <property type="project" value="UniProtKB-KW"/>
</dbReference>
<dbReference type="AlphaFoldDB" id="A0A834WVI4"/>
<keyword evidence="7" id="KW-0325">Glycoprotein</keyword>
<dbReference type="InterPro" id="IPR032799">
    <property type="entry name" value="TAXi_C"/>
</dbReference>
<comment type="similarity">
    <text evidence="1 10">Belongs to the peptidase A1 family.</text>
</comment>
<evidence type="ECO:0000259" key="12">
    <source>
        <dbReference type="PROSITE" id="PS51767"/>
    </source>
</evidence>